<gene>
    <name evidence="13" type="primary">OSH2</name>
    <name evidence="13" type="ORF">Cantr_02070</name>
</gene>
<dbReference type="FunFam" id="3.30.70.3490:FF:000010">
    <property type="entry name" value="Oxysterol binding protein (Osh1)"/>
    <property type="match status" value="1"/>
</dbReference>
<feature type="region of interest" description="Disordered" evidence="11">
    <location>
        <begin position="737"/>
        <end position="796"/>
    </location>
</feature>
<comment type="caution">
    <text evidence="13">The sequence shown here is derived from an EMBL/GenBank/DDBJ whole genome shotgun (WGS) entry which is preliminary data.</text>
</comment>
<evidence type="ECO:0000256" key="4">
    <source>
        <dbReference type="ARBA" id="ARBA00022737"/>
    </source>
</evidence>
<dbReference type="GO" id="GO:0032934">
    <property type="term" value="F:sterol binding"/>
    <property type="evidence" value="ECO:0007669"/>
    <property type="project" value="TreeGrafter"/>
</dbReference>
<dbReference type="InterPro" id="IPR037239">
    <property type="entry name" value="OSBP_sf"/>
</dbReference>
<dbReference type="InterPro" id="IPR011993">
    <property type="entry name" value="PH-like_dom_sf"/>
</dbReference>
<dbReference type="Gene3D" id="3.30.70.3490">
    <property type="match status" value="1"/>
</dbReference>
<evidence type="ECO:0000313" key="13">
    <source>
        <dbReference type="EMBL" id="RCK66271.1"/>
    </source>
</evidence>
<dbReference type="InterPro" id="IPR000648">
    <property type="entry name" value="Oxysterol-bd"/>
</dbReference>
<dbReference type="InterPro" id="IPR002110">
    <property type="entry name" value="Ankyrin_rpt"/>
</dbReference>
<feature type="compositionally biased region" description="Basic and acidic residues" evidence="11">
    <location>
        <begin position="770"/>
        <end position="781"/>
    </location>
</feature>
<evidence type="ECO:0000256" key="2">
    <source>
        <dbReference type="ARBA" id="ARBA00022448"/>
    </source>
</evidence>
<dbReference type="PANTHER" id="PTHR10972">
    <property type="entry name" value="OXYSTEROL-BINDING PROTEIN-RELATED"/>
    <property type="match status" value="1"/>
</dbReference>
<evidence type="ECO:0000256" key="10">
    <source>
        <dbReference type="SAM" id="Coils"/>
    </source>
</evidence>
<evidence type="ECO:0000256" key="6">
    <source>
        <dbReference type="ARBA" id="ARBA00023055"/>
    </source>
</evidence>
<dbReference type="Gene3D" id="1.25.40.20">
    <property type="entry name" value="Ankyrin repeat-containing domain"/>
    <property type="match status" value="2"/>
</dbReference>
<feature type="region of interest" description="Disordered" evidence="11">
    <location>
        <begin position="367"/>
        <end position="454"/>
    </location>
</feature>
<dbReference type="Pfam" id="PF00169">
    <property type="entry name" value="PH"/>
    <property type="match status" value="1"/>
</dbReference>
<dbReference type="SMART" id="SM00248">
    <property type="entry name" value="ANK"/>
    <property type="match status" value="3"/>
</dbReference>
<dbReference type="PROSITE" id="PS01013">
    <property type="entry name" value="OSBP"/>
    <property type="match status" value="1"/>
</dbReference>
<evidence type="ECO:0000256" key="11">
    <source>
        <dbReference type="SAM" id="MobiDB-lite"/>
    </source>
</evidence>
<dbReference type="Pfam" id="PF01237">
    <property type="entry name" value="Oxysterol_BP"/>
    <property type="match status" value="1"/>
</dbReference>
<dbReference type="InterPro" id="IPR001849">
    <property type="entry name" value="PH_domain"/>
</dbReference>
<evidence type="ECO:0000256" key="1">
    <source>
        <dbReference type="ARBA" id="ARBA00008842"/>
    </source>
</evidence>
<keyword evidence="2" id="KW-0813">Transport</keyword>
<feature type="domain" description="PH" evidence="12">
    <location>
        <begin position="265"/>
        <end position="361"/>
    </location>
</feature>
<dbReference type="PANTHER" id="PTHR10972:SF205">
    <property type="entry name" value="OXYSTEROL-BINDING PROTEIN 1"/>
    <property type="match status" value="1"/>
</dbReference>
<dbReference type="SMART" id="SM00233">
    <property type="entry name" value="PH"/>
    <property type="match status" value="1"/>
</dbReference>
<dbReference type="GO" id="GO:0005635">
    <property type="term" value="C:nuclear envelope"/>
    <property type="evidence" value="ECO:0007669"/>
    <property type="project" value="TreeGrafter"/>
</dbReference>
<dbReference type="GO" id="GO:0097038">
    <property type="term" value="C:perinuclear endoplasmic reticulum"/>
    <property type="evidence" value="ECO:0007669"/>
    <property type="project" value="TreeGrafter"/>
</dbReference>
<dbReference type="GO" id="GO:0006887">
    <property type="term" value="P:exocytosis"/>
    <property type="evidence" value="ECO:0007669"/>
    <property type="project" value="TreeGrafter"/>
</dbReference>
<dbReference type="PROSITE" id="PS50297">
    <property type="entry name" value="ANK_REP_REGION"/>
    <property type="match status" value="1"/>
</dbReference>
<proteinExistence type="inferred from homology"/>
<evidence type="ECO:0000256" key="3">
    <source>
        <dbReference type="ARBA" id="ARBA00022553"/>
    </source>
</evidence>
<evidence type="ECO:0000256" key="5">
    <source>
        <dbReference type="ARBA" id="ARBA00023043"/>
    </source>
</evidence>
<dbReference type="OrthoDB" id="1854502at2759"/>
<dbReference type="SUPFAM" id="SSF48403">
    <property type="entry name" value="Ankyrin repeat"/>
    <property type="match status" value="1"/>
</dbReference>
<keyword evidence="4" id="KW-0677">Repeat</keyword>
<dbReference type="PROSITE" id="PS50003">
    <property type="entry name" value="PH_DOMAIN"/>
    <property type="match status" value="1"/>
</dbReference>
<organism evidence="13 14">
    <name type="scientific">Candida viswanathii</name>
    <dbReference type="NCBI Taxonomy" id="5486"/>
    <lineage>
        <taxon>Eukaryota</taxon>
        <taxon>Fungi</taxon>
        <taxon>Dikarya</taxon>
        <taxon>Ascomycota</taxon>
        <taxon>Saccharomycotina</taxon>
        <taxon>Pichiomycetes</taxon>
        <taxon>Debaryomycetaceae</taxon>
        <taxon>Candida/Lodderomyces clade</taxon>
        <taxon>Candida</taxon>
    </lineage>
</organism>
<reference evidence="13 14" key="1">
    <citation type="submission" date="2018-06" db="EMBL/GenBank/DDBJ databases">
        <title>Whole genome sequencing of Candida tropicalis (genome annotated by CSBL at Korea University).</title>
        <authorList>
            <person name="Ahn J."/>
        </authorList>
    </citation>
    <scope>NUCLEOTIDE SEQUENCE [LARGE SCALE GENOMIC DNA]</scope>
    <source>
        <strain evidence="13 14">ATCC 20962</strain>
    </source>
</reference>
<keyword evidence="14" id="KW-1185">Reference proteome</keyword>
<dbReference type="STRING" id="5486.A0A367YMN1"/>
<dbReference type="GO" id="GO:0005829">
    <property type="term" value="C:cytosol"/>
    <property type="evidence" value="ECO:0007669"/>
    <property type="project" value="TreeGrafter"/>
</dbReference>
<feature type="compositionally biased region" description="Low complexity" evidence="11">
    <location>
        <begin position="644"/>
        <end position="653"/>
    </location>
</feature>
<evidence type="ECO:0000259" key="12">
    <source>
        <dbReference type="PROSITE" id="PS50003"/>
    </source>
</evidence>
<evidence type="ECO:0000313" key="14">
    <source>
        <dbReference type="Proteomes" id="UP000253472"/>
    </source>
</evidence>
<dbReference type="GO" id="GO:0005886">
    <property type="term" value="C:plasma membrane"/>
    <property type="evidence" value="ECO:0007669"/>
    <property type="project" value="TreeGrafter"/>
</dbReference>
<keyword evidence="3" id="KW-0597">Phosphoprotein</keyword>
<dbReference type="SUPFAM" id="SSF144000">
    <property type="entry name" value="Oxysterol-binding protein-like"/>
    <property type="match status" value="1"/>
</dbReference>
<dbReference type="GO" id="GO:0034727">
    <property type="term" value="P:piecemeal microautophagy of the nucleus"/>
    <property type="evidence" value="ECO:0007669"/>
    <property type="project" value="TreeGrafter"/>
</dbReference>
<sequence length="1331" mass="148591">MTESPQLSASLLKLKLLDALRGGDTDKIDSIINELSSCKSTLQTQDITQLKQTVLHYAVQVASLATIQYLVNNADKFSLDINAQDTQGNTPLHLAAASGRLDVVKYLLSLPNINDTIVNLDKKQPVEVSKDANIAQVMQFERAKFVEKAATDLRQYFSNRDFDNLEKLLVLNPRASELLDINGAEPQTGNTVLHEFIKKDDMAMCDWILKHGGDPFKRDKHGKLPIDLVNSKNDPLKKLIKLASKDQTIMDPVASTNNAIKTGNAPVYKGYLRKWTNFASGYKLRYFMLDLNGILSYYTNQDDTNNSCRGSLNLGYATLHLDSSEKLKFEIYGKNGLRWHLKANHPIETNRWVWTLQNAITIAKDNIKKRNRAASQKGSAGGGGPQQPPSSGSPVSPTNDTSAELPDENDAVVVEKKRHRLRIPGKKRHKRSVSQSSNESAEESSGDLSRSSTFKSNLKEINEGSTLTGIEAHHPQLPVSSTRHRFSTEDQHSGFQEQDHENFDLELEDYDAGDYDSEAESSIDLTQLDDQIATTRRSLQVELASLLELFEKFTAADPNSKEAEVCVVGGNTIKAIHELVLKYNTGVDVRYAKLKKNLDRQLEVNALWENSIHQLEKQIAERESKLAQLQDQRKQLKKYFSNVGTTGNKTGGTMSPVPSQRMTINEGEQQQQQQQATTLVSPEHALAQNPDDKQIGEVDEKLNQAKNKAHGLRENEEAPHIPGALPEEVLEQILGEESDDDDEFFDADEFEEDEGEVPPPQVQDLEQEPELPKQEMLDDKSTTTTTTTAEQDGVSPATKVAGAAGIGGIAAALGAAHVEANKEAAQQQPPQQQPEPEPVLDEKQPEVTGADEVGPLDTTTDQETAVEEEPKKVEEDEGPVDESLNPAQREVNKLLYKEGSFLGYENPPRKKLALDEDNRPKVGLWGILKSMIGKDMTKMTLPVSFNEPTSLLQRLTEDIEYNNLLNTACQYDDSTLRLVYVAAFAASEYSSTIDRIAKPFNPLLGETFEYARPDGSYRILVEQVSHHPPISACSAESPKWDYYGENAVDSKFYGRSFDFKHLGKMFCVLRPDNGVKNKKGELVSEELYSWKKVNTAVVGIMLGNPTVDNYGKMVVENHTTGDVITVDLKQRGWRASSAYQLSGHALDRNGVAKWAMGGHWNSKIFAKKVTKDQQADGHAGERKMSLLDDPAIKSGAPSSNTSKDPYSGGKFLVWQVAPRPKVPFNLTGFALTLNGIDDKLKPWLAPTDTRLRPDQRDMEDGLYDRAADEKHRVEVKQRQARKRREDNNEKYVPNWFVKKKHPVTGDMFWEYNGTYWPRRKAHDLADTGDIF</sequence>
<evidence type="ECO:0000256" key="8">
    <source>
        <dbReference type="PROSITE-ProRule" id="PRU00023"/>
    </source>
</evidence>
<keyword evidence="7" id="KW-0446">Lipid-binding</keyword>
<keyword evidence="10" id="KW-0175">Coiled coil</keyword>
<keyword evidence="6" id="KW-0445">Lipid transport</keyword>
<dbReference type="Proteomes" id="UP000253472">
    <property type="component" value="Unassembled WGS sequence"/>
</dbReference>
<dbReference type="SUPFAM" id="SSF50729">
    <property type="entry name" value="PH domain-like"/>
    <property type="match status" value="1"/>
</dbReference>
<dbReference type="FunFam" id="2.40.160.120:FF:000001">
    <property type="entry name" value="Oxysterol-binding protein"/>
    <property type="match status" value="1"/>
</dbReference>
<keyword evidence="5 8" id="KW-0040">ANK repeat</keyword>
<dbReference type="Gene3D" id="2.30.29.30">
    <property type="entry name" value="Pleckstrin-homology domain (PH domain)/Phosphotyrosine-binding domain (PTB)"/>
    <property type="match status" value="1"/>
</dbReference>
<dbReference type="Gene3D" id="2.40.160.120">
    <property type="match status" value="1"/>
</dbReference>
<name>A0A367YMN1_9ASCO</name>
<evidence type="ECO:0000256" key="9">
    <source>
        <dbReference type="RuleBase" id="RU003844"/>
    </source>
</evidence>
<feature type="region of interest" description="Disordered" evidence="11">
    <location>
        <begin position="642"/>
        <end position="672"/>
    </location>
</feature>
<protein>
    <submittedName>
        <fullName evidence="13">Oxysterol-binding 2</fullName>
    </submittedName>
</protein>
<dbReference type="FunFam" id="2.30.29.30:FF:000061">
    <property type="entry name" value="Oxysterol binding protein 1"/>
    <property type="match status" value="1"/>
</dbReference>
<evidence type="ECO:0000256" key="7">
    <source>
        <dbReference type="ARBA" id="ARBA00023121"/>
    </source>
</evidence>
<dbReference type="InterPro" id="IPR018494">
    <property type="entry name" value="Oxysterol-bd_CS"/>
</dbReference>
<accession>A0A367YMN1</accession>
<dbReference type="InterPro" id="IPR036770">
    <property type="entry name" value="Ankyrin_rpt-contain_sf"/>
</dbReference>
<comment type="similarity">
    <text evidence="1 9">Belongs to the OSBP family.</text>
</comment>
<dbReference type="PROSITE" id="PS50088">
    <property type="entry name" value="ANK_REPEAT"/>
    <property type="match status" value="1"/>
</dbReference>
<feature type="compositionally biased region" description="Basic residues" evidence="11">
    <location>
        <begin position="416"/>
        <end position="432"/>
    </location>
</feature>
<feature type="compositionally biased region" description="Acidic residues" evidence="11">
    <location>
        <begin position="737"/>
        <end position="756"/>
    </location>
</feature>
<dbReference type="GO" id="GO:0030011">
    <property type="term" value="P:maintenance of cell polarity"/>
    <property type="evidence" value="ECO:0007669"/>
    <property type="project" value="TreeGrafter"/>
</dbReference>
<feature type="region of interest" description="Disordered" evidence="11">
    <location>
        <begin position="820"/>
        <end position="887"/>
    </location>
</feature>
<dbReference type="GO" id="GO:0120009">
    <property type="term" value="P:intermembrane lipid transfer"/>
    <property type="evidence" value="ECO:0007669"/>
    <property type="project" value="UniProtKB-ARBA"/>
</dbReference>
<dbReference type="EMBL" id="QLNQ01000016">
    <property type="protein sequence ID" value="RCK66271.1"/>
    <property type="molecule type" value="Genomic_DNA"/>
</dbReference>
<dbReference type="Pfam" id="PF12796">
    <property type="entry name" value="Ank_2"/>
    <property type="match status" value="1"/>
</dbReference>
<feature type="compositionally biased region" description="Polar residues" evidence="11">
    <location>
        <begin position="656"/>
        <end position="668"/>
    </location>
</feature>
<feature type="compositionally biased region" description="Basic and acidic residues" evidence="11">
    <location>
        <begin position="1171"/>
        <end position="1186"/>
    </location>
</feature>
<dbReference type="CDD" id="cd13292">
    <property type="entry name" value="PH_Osh1p_Osh2p_yeast"/>
    <property type="match status" value="1"/>
</dbReference>
<feature type="repeat" description="ANK" evidence="8">
    <location>
        <begin position="87"/>
        <end position="109"/>
    </location>
</feature>
<dbReference type="GO" id="GO:0006897">
    <property type="term" value="P:endocytosis"/>
    <property type="evidence" value="ECO:0007669"/>
    <property type="project" value="TreeGrafter"/>
</dbReference>
<feature type="coiled-coil region" evidence="10">
    <location>
        <begin position="598"/>
        <end position="639"/>
    </location>
</feature>
<feature type="region of interest" description="Disordered" evidence="11">
    <location>
        <begin position="1171"/>
        <end position="1204"/>
    </location>
</feature>